<proteinExistence type="predicted"/>
<keyword evidence="3" id="KW-1185">Reference proteome</keyword>
<evidence type="ECO:0000313" key="2">
    <source>
        <dbReference type="EMBL" id="NHC37116.1"/>
    </source>
</evidence>
<protein>
    <submittedName>
        <fullName evidence="2">Uncharacterized protein</fullName>
    </submittedName>
</protein>
<dbReference type="Proteomes" id="UP000031532">
    <property type="component" value="Unassembled WGS sequence"/>
</dbReference>
<evidence type="ECO:0000256" key="1">
    <source>
        <dbReference type="SAM" id="Phobius"/>
    </source>
</evidence>
<accession>A0A9X5E8Z3</accession>
<keyword evidence="1" id="KW-0472">Membrane</keyword>
<gene>
    <name evidence="2" type="ORF">QH73_0021175</name>
</gene>
<feature type="transmembrane region" description="Helical" evidence="1">
    <location>
        <begin position="132"/>
        <end position="154"/>
    </location>
</feature>
<dbReference type="AlphaFoldDB" id="A0A9X5E8Z3"/>
<name>A0A9X5E8Z3_9CYAN</name>
<dbReference type="OrthoDB" id="9890471at2"/>
<keyword evidence="1" id="KW-1133">Transmembrane helix</keyword>
<dbReference type="EMBL" id="JTJC03000006">
    <property type="protein sequence ID" value="NHC37116.1"/>
    <property type="molecule type" value="Genomic_DNA"/>
</dbReference>
<evidence type="ECO:0000313" key="3">
    <source>
        <dbReference type="Proteomes" id="UP000031532"/>
    </source>
</evidence>
<feature type="transmembrane region" description="Helical" evidence="1">
    <location>
        <begin position="174"/>
        <end position="194"/>
    </location>
</feature>
<reference evidence="2 3" key="1">
    <citation type="journal article" date="2015" name="Genome Announc.">
        <title>Draft Genome Sequence of the Terrestrial Cyanobacterium Scytonema millei VB511283, Isolated from Eastern India.</title>
        <authorList>
            <person name="Sen D."/>
            <person name="Chandrababunaidu M.M."/>
            <person name="Singh D."/>
            <person name="Sanghi N."/>
            <person name="Ghorai A."/>
            <person name="Mishra G.P."/>
            <person name="Madduluri M."/>
            <person name="Adhikary S.P."/>
            <person name="Tripathy S."/>
        </authorList>
    </citation>
    <scope>NUCLEOTIDE SEQUENCE [LARGE SCALE GENOMIC DNA]</scope>
    <source>
        <strain evidence="2 3">VB511283</strain>
    </source>
</reference>
<organism evidence="2 3">
    <name type="scientific">Scytonema millei VB511283</name>
    <dbReference type="NCBI Taxonomy" id="1245923"/>
    <lineage>
        <taxon>Bacteria</taxon>
        <taxon>Bacillati</taxon>
        <taxon>Cyanobacteriota</taxon>
        <taxon>Cyanophyceae</taxon>
        <taxon>Nostocales</taxon>
        <taxon>Scytonemataceae</taxon>
        <taxon>Scytonema</taxon>
    </lineage>
</organism>
<dbReference type="RefSeq" id="WP_039713901.1">
    <property type="nucleotide sequence ID" value="NZ_JTJC03000006.1"/>
</dbReference>
<feature type="transmembrane region" description="Helical" evidence="1">
    <location>
        <begin position="108"/>
        <end position="126"/>
    </location>
</feature>
<sequence>MPHSANLIGGVSVGEMKLPQPLANLSADYNQLKLNVFLLANYKFYPQQIVSLEKTWGGVRIRHTVAEYPANIVFLTQSTQSFFDYIKQAGFLPAARVEEFPRRNGSPIYWQVVVSALVLWNIFLLICANYSYLNLSVPTLSLPFLFVLSVSISVQRSRFVQSFFLKPNRHIEEVAPVFRFLAIVSSLFAVLFVAQGLI</sequence>
<keyword evidence="1" id="KW-0812">Transmembrane</keyword>
<comment type="caution">
    <text evidence="2">The sequence shown here is derived from an EMBL/GenBank/DDBJ whole genome shotgun (WGS) entry which is preliminary data.</text>
</comment>